<keyword evidence="1" id="KW-0472">Membrane</keyword>
<dbReference type="EMBL" id="CP014692">
    <property type="protein sequence ID" value="AQS84266.1"/>
    <property type="molecule type" value="Genomic_DNA"/>
</dbReference>
<evidence type="ECO:0000259" key="2">
    <source>
        <dbReference type="Pfam" id="PF05232"/>
    </source>
</evidence>
<dbReference type="STRING" id="435.A0U92_05175"/>
<evidence type="ECO:0000313" key="3">
    <source>
        <dbReference type="EMBL" id="AQS84266.1"/>
    </source>
</evidence>
<accession>A0A1U9KEQ9</accession>
<feature type="domain" description="Chlorhexidine efflux transporter" evidence="2">
    <location>
        <begin position="83"/>
        <end position="145"/>
    </location>
</feature>
<protein>
    <recommendedName>
        <fullName evidence="2">Chlorhexidine efflux transporter domain-containing protein</fullName>
    </recommendedName>
</protein>
<dbReference type="Proteomes" id="UP000188937">
    <property type="component" value="Chromosome"/>
</dbReference>
<keyword evidence="1" id="KW-1133">Transmembrane helix</keyword>
<dbReference type="Pfam" id="PF05232">
    <property type="entry name" value="BTP"/>
    <property type="match status" value="2"/>
</dbReference>
<dbReference type="AlphaFoldDB" id="A0A1U9KEQ9"/>
<proteinExistence type="predicted"/>
<dbReference type="NCBIfam" id="NF033664">
    <property type="entry name" value="PACE_transport"/>
    <property type="match status" value="1"/>
</dbReference>
<keyword evidence="4" id="KW-1185">Reference proteome</keyword>
<dbReference type="RefSeq" id="WP_077812309.1">
    <property type="nucleotide sequence ID" value="NZ_CP014692.1"/>
</dbReference>
<feature type="transmembrane region" description="Helical" evidence="1">
    <location>
        <begin position="117"/>
        <end position="135"/>
    </location>
</feature>
<feature type="transmembrane region" description="Helical" evidence="1">
    <location>
        <begin position="21"/>
        <end position="43"/>
    </location>
</feature>
<dbReference type="InterPro" id="IPR058208">
    <property type="entry name" value="PACE"/>
</dbReference>
<evidence type="ECO:0000256" key="1">
    <source>
        <dbReference type="SAM" id="Phobius"/>
    </source>
</evidence>
<dbReference type="InterPro" id="IPR007896">
    <property type="entry name" value="BTP_bacteria"/>
</dbReference>
<reference evidence="3 4" key="1">
    <citation type="submission" date="2016-03" db="EMBL/GenBank/DDBJ databases">
        <title>Acetic acid bacteria sequencing.</title>
        <authorList>
            <person name="Brandt J."/>
            <person name="Jakob F."/>
            <person name="Vogel R.F."/>
        </authorList>
    </citation>
    <scope>NUCLEOTIDE SEQUENCE [LARGE SCALE GENOMIC DNA]</scope>
    <source>
        <strain evidence="3 4">TMW2.1153</strain>
    </source>
</reference>
<organism evidence="3 4">
    <name type="scientific">Acetobacter aceti</name>
    <dbReference type="NCBI Taxonomy" id="435"/>
    <lineage>
        <taxon>Bacteria</taxon>
        <taxon>Pseudomonadati</taxon>
        <taxon>Pseudomonadota</taxon>
        <taxon>Alphaproteobacteria</taxon>
        <taxon>Acetobacterales</taxon>
        <taxon>Acetobacteraceae</taxon>
        <taxon>Acetobacter</taxon>
        <taxon>Acetobacter subgen. Acetobacter</taxon>
    </lineage>
</organism>
<keyword evidence="1" id="KW-0812">Transmembrane</keyword>
<name>A0A1U9KEQ9_ACEAC</name>
<dbReference type="KEGG" id="aace:A0U92_05175"/>
<gene>
    <name evidence="3" type="ORF">A0U92_05175</name>
</gene>
<feature type="transmembrane region" description="Helical" evidence="1">
    <location>
        <begin position="49"/>
        <end position="69"/>
    </location>
</feature>
<feature type="transmembrane region" description="Helical" evidence="1">
    <location>
        <begin position="89"/>
        <end position="111"/>
    </location>
</feature>
<feature type="domain" description="Chlorhexidine efflux transporter" evidence="2">
    <location>
        <begin position="14"/>
        <end position="76"/>
    </location>
</feature>
<evidence type="ECO:0000313" key="4">
    <source>
        <dbReference type="Proteomes" id="UP000188937"/>
    </source>
</evidence>
<sequence>MSTESIQSTAALRSGTDRLRHALLFECVALAIVIPCGSILFGVQASDMGAIGIGSALTAMLWNYLYNLLFDHAMLRLRGATSKTITVRLLHTVLFEAGLQIVLLPAIALYLGVSITLAFSLSMSIALFYLVYAFAFNMAYDSIFPVGHTTTRPTSVMPAE</sequence>